<keyword evidence="2" id="KW-1185">Reference proteome</keyword>
<dbReference type="EMBL" id="MU277204">
    <property type="protein sequence ID" value="KAI0063168.1"/>
    <property type="molecule type" value="Genomic_DNA"/>
</dbReference>
<protein>
    <submittedName>
        <fullName evidence="1">Uncharacterized protein</fullName>
    </submittedName>
</protein>
<evidence type="ECO:0000313" key="2">
    <source>
        <dbReference type="Proteomes" id="UP000814140"/>
    </source>
</evidence>
<accession>A0ACB8T3R8</accession>
<reference evidence="1" key="1">
    <citation type="submission" date="2021-03" db="EMBL/GenBank/DDBJ databases">
        <authorList>
            <consortium name="DOE Joint Genome Institute"/>
            <person name="Ahrendt S."/>
            <person name="Looney B.P."/>
            <person name="Miyauchi S."/>
            <person name="Morin E."/>
            <person name="Drula E."/>
            <person name="Courty P.E."/>
            <person name="Chicoki N."/>
            <person name="Fauchery L."/>
            <person name="Kohler A."/>
            <person name="Kuo A."/>
            <person name="Labutti K."/>
            <person name="Pangilinan J."/>
            <person name="Lipzen A."/>
            <person name="Riley R."/>
            <person name="Andreopoulos W."/>
            <person name="He G."/>
            <person name="Johnson J."/>
            <person name="Barry K.W."/>
            <person name="Grigoriev I.V."/>
            <person name="Nagy L."/>
            <person name="Hibbett D."/>
            <person name="Henrissat B."/>
            <person name="Matheny P.B."/>
            <person name="Labbe J."/>
            <person name="Martin F."/>
        </authorList>
    </citation>
    <scope>NUCLEOTIDE SEQUENCE</scope>
    <source>
        <strain evidence="1">HHB10654</strain>
    </source>
</reference>
<gene>
    <name evidence="1" type="ORF">BV25DRAFT_1915492</name>
</gene>
<name>A0ACB8T3R8_9AGAM</name>
<evidence type="ECO:0000313" key="1">
    <source>
        <dbReference type="EMBL" id="KAI0063168.1"/>
    </source>
</evidence>
<comment type="caution">
    <text evidence="1">The sequence shown here is derived from an EMBL/GenBank/DDBJ whole genome shotgun (WGS) entry which is preliminary data.</text>
</comment>
<dbReference type="Proteomes" id="UP000814140">
    <property type="component" value="Unassembled WGS sequence"/>
</dbReference>
<reference evidence="1" key="2">
    <citation type="journal article" date="2022" name="New Phytol.">
        <title>Evolutionary transition to the ectomycorrhizal habit in the genomes of a hyperdiverse lineage of mushroom-forming fungi.</title>
        <authorList>
            <person name="Looney B."/>
            <person name="Miyauchi S."/>
            <person name="Morin E."/>
            <person name="Drula E."/>
            <person name="Courty P.E."/>
            <person name="Kohler A."/>
            <person name="Kuo A."/>
            <person name="LaButti K."/>
            <person name="Pangilinan J."/>
            <person name="Lipzen A."/>
            <person name="Riley R."/>
            <person name="Andreopoulos W."/>
            <person name="He G."/>
            <person name="Johnson J."/>
            <person name="Nolan M."/>
            <person name="Tritt A."/>
            <person name="Barry K.W."/>
            <person name="Grigoriev I.V."/>
            <person name="Nagy L.G."/>
            <person name="Hibbett D."/>
            <person name="Henrissat B."/>
            <person name="Matheny P.B."/>
            <person name="Labbe J."/>
            <person name="Martin F.M."/>
        </authorList>
    </citation>
    <scope>NUCLEOTIDE SEQUENCE</scope>
    <source>
        <strain evidence="1">HHB10654</strain>
    </source>
</reference>
<proteinExistence type="predicted"/>
<organism evidence="1 2">
    <name type="scientific">Artomyces pyxidatus</name>
    <dbReference type="NCBI Taxonomy" id="48021"/>
    <lineage>
        <taxon>Eukaryota</taxon>
        <taxon>Fungi</taxon>
        <taxon>Dikarya</taxon>
        <taxon>Basidiomycota</taxon>
        <taxon>Agaricomycotina</taxon>
        <taxon>Agaricomycetes</taxon>
        <taxon>Russulales</taxon>
        <taxon>Auriscalpiaceae</taxon>
        <taxon>Artomyces</taxon>
    </lineage>
</organism>
<sequence>MASFSRSTHRPFLATLTCLITNVSGPPGSVFGTLLVHPSQLYQDTLSAMWGSAKHLFLDSPNNTVYLHEDWAQAAECSSWTFVPHPAMLARTLRALLQLKALKINASWDAIVPKQDRHTYVFLPLALGNTTITRKSSPMDTTPHGDPIPRELREAFYYPPPYLFPLSSMRDMYDAPYTDFPTLQHACHPYFVIYAAARHLQHRQPGGCLMRMRAEVTVKREPPDGGGGDIRRKRRQCKVEE</sequence>